<dbReference type="STRING" id="187868.SAMN05192589_102337"/>
<evidence type="ECO:0000313" key="2">
    <source>
        <dbReference type="EMBL" id="SDC51147.1"/>
    </source>
</evidence>
<dbReference type="Pfam" id="PF12697">
    <property type="entry name" value="Abhydrolase_6"/>
    <property type="match status" value="1"/>
</dbReference>
<dbReference type="SUPFAM" id="SSF53474">
    <property type="entry name" value="alpha/beta-Hydrolases"/>
    <property type="match status" value="1"/>
</dbReference>
<evidence type="ECO:0000259" key="1">
    <source>
        <dbReference type="Pfam" id="PF12697"/>
    </source>
</evidence>
<dbReference type="Proteomes" id="UP000198781">
    <property type="component" value="Unassembled WGS sequence"/>
</dbReference>
<sequence>MELLRRKGYHVTAVQNPLTSLADDVKATRRVLARQIGPVLLVGHSWAGAVITEAGNQPNVRGLVYVSAFAPDSGESVAELLKRLNSPMEGLYPDSEGLLWLDDPVVYANVMAGDVPAKKVQSLAAAQQPMAANAFTERVSQAAWREKPSWYLVTNNDRALPSHVQRRLASEIQAETKSIDSSHMSMVSQPRLVADLSSTRLDWIDGECGPCIF</sequence>
<name>A0A1G6M721_9BURK</name>
<accession>A0A1G6M721</accession>
<dbReference type="Gene3D" id="3.40.50.1820">
    <property type="entry name" value="alpha/beta hydrolase"/>
    <property type="match status" value="1"/>
</dbReference>
<dbReference type="AlphaFoldDB" id="A0A1G6M721"/>
<protein>
    <submittedName>
        <fullName evidence="2">Pimeloyl-ACP methyl ester carboxylesterase</fullName>
    </submittedName>
</protein>
<dbReference type="InterPro" id="IPR052897">
    <property type="entry name" value="Sec-Metab_Biosynth_Hydrolase"/>
</dbReference>
<dbReference type="PANTHER" id="PTHR37017">
    <property type="entry name" value="AB HYDROLASE-1 DOMAIN-CONTAINING PROTEIN-RELATED"/>
    <property type="match status" value="1"/>
</dbReference>
<organism evidence="2 3">
    <name type="scientific">Paracidovorax valerianellae</name>
    <dbReference type="NCBI Taxonomy" id="187868"/>
    <lineage>
        <taxon>Bacteria</taxon>
        <taxon>Pseudomonadati</taxon>
        <taxon>Pseudomonadota</taxon>
        <taxon>Betaproteobacteria</taxon>
        <taxon>Burkholderiales</taxon>
        <taxon>Comamonadaceae</taxon>
        <taxon>Paracidovorax</taxon>
    </lineage>
</organism>
<dbReference type="InterPro" id="IPR000073">
    <property type="entry name" value="AB_hydrolase_1"/>
</dbReference>
<reference evidence="2 3" key="1">
    <citation type="submission" date="2016-10" db="EMBL/GenBank/DDBJ databases">
        <authorList>
            <person name="de Groot N.N."/>
        </authorList>
    </citation>
    <scope>NUCLEOTIDE SEQUENCE [LARGE SCALE GENOMIC DNA]</scope>
    <source>
        <strain evidence="2 3">DSM 16619</strain>
    </source>
</reference>
<feature type="domain" description="AB hydrolase-1" evidence="1">
    <location>
        <begin position="19"/>
        <end position="195"/>
    </location>
</feature>
<evidence type="ECO:0000313" key="3">
    <source>
        <dbReference type="Proteomes" id="UP000198781"/>
    </source>
</evidence>
<dbReference type="EMBL" id="FMZC01000002">
    <property type="protein sequence ID" value="SDC51147.1"/>
    <property type="molecule type" value="Genomic_DNA"/>
</dbReference>
<dbReference type="InterPro" id="IPR029058">
    <property type="entry name" value="AB_hydrolase_fold"/>
</dbReference>
<proteinExistence type="predicted"/>
<keyword evidence="3" id="KW-1185">Reference proteome</keyword>
<dbReference type="PANTHER" id="PTHR37017:SF11">
    <property type="entry name" value="ESTERASE_LIPASE_THIOESTERASE DOMAIN-CONTAINING PROTEIN"/>
    <property type="match status" value="1"/>
</dbReference>
<gene>
    <name evidence="2" type="ORF">SAMN05192589_102337</name>
</gene>